<dbReference type="RefSeq" id="XP_065959708.1">
    <property type="nucleotide sequence ID" value="XM_066109725.1"/>
</dbReference>
<organism evidence="1 2">
    <name type="scientific">Pyrenophora tritici-repentis</name>
    <dbReference type="NCBI Taxonomy" id="45151"/>
    <lineage>
        <taxon>Eukaryota</taxon>
        <taxon>Fungi</taxon>
        <taxon>Dikarya</taxon>
        <taxon>Ascomycota</taxon>
        <taxon>Pezizomycotina</taxon>
        <taxon>Dothideomycetes</taxon>
        <taxon>Pleosporomycetidae</taxon>
        <taxon>Pleosporales</taxon>
        <taxon>Pleosporineae</taxon>
        <taxon>Pleosporaceae</taxon>
        <taxon>Pyrenophora</taxon>
    </lineage>
</organism>
<reference evidence="1 2" key="1">
    <citation type="journal article" date="2018" name="BMC Genomics">
        <title>Comparative genomics of the wheat fungal pathogen Pyrenophora tritici-repentis reveals chromosomal variations and genome plasticity.</title>
        <authorList>
            <person name="Moolhuijzen P."/>
            <person name="See P.T."/>
            <person name="Hane J.K."/>
            <person name="Shi G."/>
            <person name="Liu Z."/>
            <person name="Oliver R.P."/>
            <person name="Moffat C.S."/>
        </authorList>
    </citation>
    <scope>NUCLEOTIDE SEQUENCE [LARGE SCALE GENOMIC DNA]</scope>
    <source>
        <strain evidence="1">M4</strain>
    </source>
</reference>
<dbReference type="GeneID" id="90957946"/>
<dbReference type="Proteomes" id="UP000245464">
    <property type="component" value="Chromosome 9"/>
</dbReference>
<dbReference type="PANTHER" id="PTHR38248:SF2">
    <property type="entry name" value="FUNK1 11"/>
    <property type="match status" value="1"/>
</dbReference>
<gene>
    <name evidence="1" type="ORF">PtrM4_144150</name>
</gene>
<evidence type="ECO:0000313" key="2">
    <source>
        <dbReference type="Proteomes" id="UP000245464"/>
    </source>
</evidence>
<dbReference type="KEGG" id="ptrr:90957946"/>
<comment type="caution">
    <text evidence="1">The sequence shown here is derived from an EMBL/GenBank/DDBJ whole genome shotgun (WGS) entry which is preliminary data.</text>
</comment>
<evidence type="ECO:0000313" key="1">
    <source>
        <dbReference type="EMBL" id="KAF7566095.1"/>
    </source>
</evidence>
<dbReference type="AlphaFoldDB" id="A0A2W1FGI4"/>
<protein>
    <submittedName>
        <fullName evidence="1">Uncharacterized protein</fullName>
    </submittedName>
</protein>
<sequence length="225" mass="24908">MPTPSRLEIIQSKPIAGGLDPFRAFFNSTYEDVDIPETSQVLGPVGNEETQDCLVALVSALQTLPASRHLPSTRGGKNLLEDLSRLMTAVNTDEFDIDRILPLLQATLREESDDVIWNAVYDAVTESTPPPRLTSSFQQTPLSINTGSFANSTEHRKHVDDVLTEELGHLYVGIPGFFDAFFGDVPGLRPAAQAVFNKCKEEDSPLFWVESGWQGWPEGAKKRMF</sequence>
<accession>A0A2W1FGI4</accession>
<dbReference type="PANTHER" id="PTHR38248">
    <property type="entry name" value="FUNK1 6"/>
    <property type="match status" value="1"/>
</dbReference>
<proteinExistence type="predicted"/>
<dbReference type="EMBL" id="NQIK02000009">
    <property type="protein sequence ID" value="KAF7566095.1"/>
    <property type="molecule type" value="Genomic_DNA"/>
</dbReference>
<name>A0A2W1FGI4_9PLEO</name>